<dbReference type="EMBL" id="JAUQSX010000004">
    <property type="protein sequence ID" value="MDO7846792.1"/>
    <property type="molecule type" value="Genomic_DNA"/>
</dbReference>
<feature type="chain" id="PRO_5046549187" evidence="1">
    <location>
        <begin position="19"/>
        <end position="308"/>
    </location>
</feature>
<feature type="signal peptide" evidence="1">
    <location>
        <begin position="1"/>
        <end position="18"/>
    </location>
</feature>
<protein>
    <submittedName>
        <fullName evidence="2">Carboxypeptidase-like regulatory domain-containing protein</fullName>
    </submittedName>
</protein>
<accession>A0ABT9AAC8</accession>
<dbReference type="Gene3D" id="2.60.40.1120">
    <property type="entry name" value="Carboxypeptidase-like, regulatory domain"/>
    <property type="match status" value="1"/>
</dbReference>
<dbReference type="Proteomes" id="UP001167796">
    <property type="component" value="Unassembled WGS sequence"/>
</dbReference>
<keyword evidence="1" id="KW-0732">Signal</keyword>
<evidence type="ECO:0000256" key="1">
    <source>
        <dbReference type="SAM" id="SignalP"/>
    </source>
</evidence>
<evidence type="ECO:0000313" key="2">
    <source>
        <dbReference type="EMBL" id="MDO7846792.1"/>
    </source>
</evidence>
<proteinExistence type="predicted"/>
<sequence>MRLLLLLCIYLFPFLAFAQTTVSGRALDARSGAGLPGVTVLQTGTLNGISSDAEGGFSLTVPETLYSVALTFHYSGYFSQHLRVAAGSSLLVRLMPDKNSLVADAGVMHYPYLGVGLSSGTRYAPFGATLLLGGRHFLHLPISATGSYQTNFSRNHSLLLGLVLPPIKQYGRITVNEEINYQHLKAVAPSLRFSSYTATAKLQKYRIGNLRMPILLLGAGYGRYQSLQSDATSEHGYGYRFGLQHDFLPYPFRLFATAQATRWPTFWQWQGQLTHPFARHFQVGIEGNYLRQYAEVSLTVSRYFYKGI</sequence>
<keyword evidence="3" id="KW-1185">Reference proteome</keyword>
<comment type="caution">
    <text evidence="2">The sequence shown here is derived from an EMBL/GenBank/DDBJ whole genome shotgun (WGS) entry which is preliminary data.</text>
</comment>
<reference evidence="2" key="1">
    <citation type="submission" date="2023-07" db="EMBL/GenBank/DDBJ databases">
        <authorList>
            <person name="Kim M.K."/>
        </authorList>
    </citation>
    <scope>NUCLEOTIDE SEQUENCE</scope>
    <source>
        <strain evidence="2">M29</strain>
    </source>
</reference>
<gene>
    <name evidence="2" type="ORF">Q5H92_10525</name>
</gene>
<dbReference type="RefSeq" id="WP_305011471.1">
    <property type="nucleotide sequence ID" value="NZ_JAUQSX010000004.1"/>
</dbReference>
<organism evidence="2 3">
    <name type="scientific">Hymenobacter mellowenesis</name>
    <dbReference type="NCBI Taxonomy" id="3063995"/>
    <lineage>
        <taxon>Bacteria</taxon>
        <taxon>Pseudomonadati</taxon>
        <taxon>Bacteroidota</taxon>
        <taxon>Cytophagia</taxon>
        <taxon>Cytophagales</taxon>
        <taxon>Hymenobacteraceae</taxon>
        <taxon>Hymenobacter</taxon>
    </lineage>
</organism>
<dbReference type="InterPro" id="IPR008969">
    <property type="entry name" value="CarboxyPept-like_regulatory"/>
</dbReference>
<dbReference type="SUPFAM" id="SSF49464">
    <property type="entry name" value="Carboxypeptidase regulatory domain-like"/>
    <property type="match status" value="1"/>
</dbReference>
<evidence type="ECO:0000313" key="3">
    <source>
        <dbReference type="Proteomes" id="UP001167796"/>
    </source>
</evidence>
<dbReference type="Pfam" id="PF13715">
    <property type="entry name" value="CarbopepD_reg_2"/>
    <property type="match status" value="1"/>
</dbReference>
<name>A0ABT9AAC8_9BACT</name>